<evidence type="ECO:0000256" key="4">
    <source>
        <dbReference type="ARBA" id="ARBA00022840"/>
    </source>
</evidence>
<proteinExistence type="predicted"/>
<dbReference type="SUPFAM" id="SSF52540">
    <property type="entry name" value="P-loop containing nucleoside triphosphate hydrolases"/>
    <property type="match status" value="2"/>
</dbReference>
<protein>
    <submittedName>
        <fullName evidence="7">Superfamily II DNA/RNA helicase</fullName>
    </submittedName>
</protein>
<keyword evidence="2" id="KW-0378">Hydrolase</keyword>
<evidence type="ECO:0000256" key="2">
    <source>
        <dbReference type="ARBA" id="ARBA00022801"/>
    </source>
</evidence>
<dbReference type="EMBL" id="VDEM01000057">
    <property type="protein sequence ID" value="KAF0822430.1"/>
    <property type="molecule type" value="Genomic_DNA"/>
</dbReference>
<dbReference type="Pfam" id="PF00176">
    <property type="entry name" value="SNF2-rel_dom"/>
    <property type="match status" value="1"/>
</dbReference>
<evidence type="ECO:0000259" key="6">
    <source>
        <dbReference type="PROSITE" id="PS51194"/>
    </source>
</evidence>
<dbReference type="AlphaFoldDB" id="A0A800N9E2"/>
<dbReference type="InterPro" id="IPR038718">
    <property type="entry name" value="SNF2-like_sf"/>
</dbReference>
<evidence type="ECO:0000256" key="1">
    <source>
        <dbReference type="ARBA" id="ARBA00022741"/>
    </source>
</evidence>
<keyword evidence="3 7" id="KW-0347">Helicase</keyword>
<dbReference type="OrthoDB" id="9814088at2"/>
<name>A0A800N9E2_CYTFI</name>
<dbReference type="GO" id="GO:0005524">
    <property type="term" value="F:ATP binding"/>
    <property type="evidence" value="ECO:0007669"/>
    <property type="project" value="UniProtKB-KW"/>
</dbReference>
<feature type="domain" description="Helicase ATP-binding" evidence="5">
    <location>
        <begin position="70"/>
        <end position="224"/>
    </location>
</feature>
<dbReference type="PANTHER" id="PTHR10799">
    <property type="entry name" value="SNF2/RAD54 HELICASE FAMILY"/>
    <property type="match status" value="1"/>
</dbReference>
<gene>
    <name evidence="7" type="ORF">KIS1582_3787</name>
</gene>
<keyword evidence="1" id="KW-0547">Nucleotide-binding</keyword>
<evidence type="ECO:0000256" key="3">
    <source>
        <dbReference type="ARBA" id="ARBA00022806"/>
    </source>
</evidence>
<dbReference type="Pfam" id="PF00271">
    <property type="entry name" value="Helicase_C"/>
    <property type="match status" value="1"/>
</dbReference>
<dbReference type="PROSITE" id="PS51192">
    <property type="entry name" value="HELICASE_ATP_BIND_1"/>
    <property type="match status" value="1"/>
</dbReference>
<dbReference type="PROSITE" id="PS51194">
    <property type="entry name" value="HELICASE_CTER"/>
    <property type="match status" value="1"/>
</dbReference>
<dbReference type="Gene3D" id="3.40.50.10810">
    <property type="entry name" value="Tandem AAA-ATPase domain"/>
    <property type="match status" value="1"/>
</dbReference>
<dbReference type="Proteomes" id="UP000465778">
    <property type="component" value="Unassembled WGS sequence"/>
</dbReference>
<dbReference type="SMART" id="SM00490">
    <property type="entry name" value="HELICc"/>
    <property type="match status" value="1"/>
</dbReference>
<dbReference type="InterPro" id="IPR057342">
    <property type="entry name" value="DEXDc_RapA"/>
</dbReference>
<organism evidence="7 8">
    <name type="scientific">Cytobacillus firmus</name>
    <name type="common">Bacillus firmus</name>
    <dbReference type="NCBI Taxonomy" id="1399"/>
    <lineage>
        <taxon>Bacteria</taxon>
        <taxon>Bacillati</taxon>
        <taxon>Bacillota</taxon>
        <taxon>Bacilli</taxon>
        <taxon>Bacillales</taxon>
        <taxon>Bacillaceae</taxon>
        <taxon>Cytobacillus</taxon>
    </lineage>
</organism>
<evidence type="ECO:0000313" key="7">
    <source>
        <dbReference type="EMBL" id="KAF0822430.1"/>
    </source>
</evidence>
<dbReference type="SMART" id="SM00487">
    <property type="entry name" value="DEXDc"/>
    <property type="match status" value="1"/>
</dbReference>
<dbReference type="GO" id="GO:0016787">
    <property type="term" value="F:hydrolase activity"/>
    <property type="evidence" value="ECO:0007669"/>
    <property type="project" value="UniProtKB-KW"/>
</dbReference>
<evidence type="ECO:0000313" key="8">
    <source>
        <dbReference type="Proteomes" id="UP000465778"/>
    </source>
</evidence>
<dbReference type="InterPro" id="IPR000330">
    <property type="entry name" value="SNF2_N"/>
</dbReference>
<dbReference type="InterPro" id="IPR049730">
    <property type="entry name" value="SNF2/RAD54-like_C"/>
</dbReference>
<sequence>MTVQIGFDSAWQDEFLKRIDDDGPWGNWELYKLAVEVENHTTIPEFEGLQAPKHLPNLTPLPHQLEVAKQVVESMNGKAILADEVGLGKTIEAGLILKEYMIRGLVKKVLILVPASLVSQWAMELNSKFFIPAVAQRKSYVWEQCDVVVSSIDTAKRNPHRDIIYSLDYDLIIIDEAHKLKNNKTRNYEFVQNLKKKFCLLLTATPIQNRISEIFNLVSLLKPGHLGNESAFYENYKKDSRSLNDDAHLKELVNKVMIRNRRADTGIEWTKRHVETIPIEFSQAERELYEAVTELRSEENWMGSSQFSVMTLQREACSSREAVYFTLQNMLKRQEQPSIAFQEQIQYLIKKVEAVQQNSKAQKALELIQKINDKVIIFTEYRATQMYLQWFLKQYGITSVPFRGGFKRGKKDWMRELFQKNAQVLIATEAGGEGINLQFCNHIINFDLPWNPMRLEQRIGRIHRLGQEKDVMIYNFATKKTVEEHIMKLLYEKIHLFEKVIGDLDDILTRLEFGSIDDHLVDIFGKSASEGEMRIKMENLTSMIQFAEDLKEGELNAATGNS</sequence>
<evidence type="ECO:0000259" key="5">
    <source>
        <dbReference type="PROSITE" id="PS51192"/>
    </source>
</evidence>
<reference evidence="7 8" key="1">
    <citation type="journal article" date="2020" name="G3 (Bethesda)">
        <title>Whole Genome Sequencing and Comparative Genomics of Two Nematicidal Bacillus Strains Reveals a Wide Range of Possible Virulence Factors.</title>
        <authorList>
            <person name="Susic N."/>
            <person name="Janezic S."/>
            <person name="Rupnik M."/>
            <person name="Geric Stare B."/>
        </authorList>
    </citation>
    <scope>NUCLEOTIDE SEQUENCE [LARGE SCALE GENOMIC DNA]</scope>
    <source>
        <strain evidence="7 8">I-1582</strain>
    </source>
</reference>
<comment type="caution">
    <text evidence="7">The sequence shown here is derived from an EMBL/GenBank/DDBJ whole genome shotgun (WGS) entry which is preliminary data.</text>
</comment>
<dbReference type="RefSeq" id="WP_159346068.1">
    <property type="nucleotide sequence ID" value="NZ_JBALOT010000025.1"/>
</dbReference>
<accession>A0A800N9E2</accession>
<keyword evidence="4" id="KW-0067">ATP-binding</keyword>
<feature type="domain" description="Helicase C-terminal" evidence="6">
    <location>
        <begin position="363"/>
        <end position="512"/>
    </location>
</feature>
<dbReference type="GO" id="GO:0004386">
    <property type="term" value="F:helicase activity"/>
    <property type="evidence" value="ECO:0007669"/>
    <property type="project" value="UniProtKB-KW"/>
</dbReference>
<dbReference type="Gene3D" id="3.40.50.300">
    <property type="entry name" value="P-loop containing nucleotide triphosphate hydrolases"/>
    <property type="match status" value="1"/>
</dbReference>
<dbReference type="CDD" id="cd18011">
    <property type="entry name" value="DEXDc_RapA"/>
    <property type="match status" value="1"/>
</dbReference>
<dbReference type="CDD" id="cd18793">
    <property type="entry name" value="SF2_C_SNF"/>
    <property type="match status" value="1"/>
</dbReference>
<dbReference type="InterPro" id="IPR001650">
    <property type="entry name" value="Helicase_C-like"/>
</dbReference>
<dbReference type="InterPro" id="IPR014001">
    <property type="entry name" value="Helicase_ATP-bd"/>
</dbReference>
<dbReference type="InterPro" id="IPR027417">
    <property type="entry name" value="P-loop_NTPase"/>
</dbReference>